<dbReference type="Gene3D" id="3.90.1140.10">
    <property type="entry name" value="Cyclic phosphodiesterase"/>
    <property type="match status" value="1"/>
</dbReference>
<proteinExistence type="inferred from homology"/>
<dbReference type="HAMAP" id="MF_03040">
    <property type="entry name" value="USB1"/>
    <property type="match status" value="1"/>
</dbReference>
<evidence type="ECO:0000313" key="10">
    <source>
        <dbReference type="EMBL" id="CAJ1057541.1"/>
    </source>
</evidence>
<organism evidence="10 11">
    <name type="scientific">Xyrichtys novacula</name>
    <name type="common">Pearly razorfish</name>
    <name type="synonym">Hemipteronotus novacula</name>
    <dbReference type="NCBI Taxonomy" id="13765"/>
    <lineage>
        <taxon>Eukaryota</taxon>
        <taxon>Metazoa</taxon>
        <taxon>Chordata</taxon>
        <taxon>Craniata</taxon>
        <taxon>Vertebrata</taxon>
        <taxon>Euteleostomi</taxon>
        <taxon>Actinopterygii</taxon>
        <taxon>Neopterygii</taxon>
        <taxon>Teleostei</taxon>
        <taxon>Neoteleostei</taxon>
        <taxon>Acanthomorphata</taxon>
        <taxon>Eupercaria</taxon>
        <taxon>Labriformes</taxon>
        <taxon>Labridae</taxon>
        <taxon>Xyrichtys</taxon>
    </lineage>
</organism>
<dbReference type="GO" id="GO:0034477">
    <property type="term" value="P:U6 snRNA 3'-end processing"/>
    <property type="evidence" value="ECO:0007669"/>
    <property type="project" value="UniProtKB-UniRule"/>
</dbReference>
<keyword evidence="1 8" id="KW-0540">Nuclease</keyword>
<dbReference type="Pfam" id="PF09749">
    <property type="entry name" value="HVSL"/>
    <property type="match status" value="1"/>
</dbReference>
<comment type="catalytic activity">
    <reaction evidence="5">
        <text>a 3'-end uridylyl-uridine-RNA = a 3'-end 2',3'-cyclophospho-uridine-RNA + uridine</text>
        <dbReference type="Rhea" id="RHEA:46052"/>
        <dbReference type="Rhea" id="RHEA-COMP:17384"/>
        <dbReference type="Rhea" id="RHEA-COMP:17385"/>
        <dbReference type="ChEBI" id="CHEBI:16704"/>
        <dbReference type="ChEBI" id="CHEBI:85643"/>
        <dbReference type="ChEBI" id="CHEBI:85644"/>
    </reaction>
    <physiologicalReaction direction="left-to-right" evidence="5">
        <dbReference type="Rhea" id="RHEA:46053"/>
    </physiologicalReaction>
</comment>
<keyword evidence="2 8" id="KW-0378">Hydrolase</keyword>
<keyword evidence="3" id="KW-0456">Lyase</keyword>
<comment type="similarity">
    <text evidence="8">Belongs to the 2H phosphoesterase superfamily. USB1 family.</text>
</comment>
<dbReference type="GO" id="GO:0016829">
    <property type="term" value="F:lyase activity"/>
    <property type="evidence" value="ECO:0007669"/>
    <property type="project" value="UniProtKB-KW"/>
</dbReference>
<evidence type="ECO:0000256" key="8">
    <source>
        <dbReference type="HAMAP-Rule" id="MF_03040"/>
    </source>
</evidence>
<sequence length="292" mass="32861">MLTAYSSSSSEEESEAAAAAGADSHSLSAAAVSFKRHEEDVCNSPARKKPKIQEQALHMSVSSRLPLPGCLLAMFPDEMDSKSEESALHGGRIRSFKHEQGNWATYVYLPYHPEDEFRLLLQELLLKSRDCGVVLTPQEDFHLSLSQTVVLKHHWIQPFTQSLRAGLVHCKRFLCSVRRLKVYCNAERTRTFLGMEVANGHPQLLDLVQAVDRTMMEFNLDTFYKDPSFHVSLAWCVGDMREQIKDSIQDLQSLVDAHGEGTFLLILDCVEVYCKTGNKTFHFPLSPSNGIT</sequence>
<comment type="function">
    <text evidence="8">Phosphodiesterase responsible for the U6 snRNA 3' end processing. Acts as an exoribonuclease (RNase) responsible for trimming the poly(U) tract of the last nucleotides in the pre-U6 snRNA molecule, leading to the formation of mature U6 snRNA.</text>
</comment>
<dbReference type="SUPFAM" id="SSF55144">
    <property type="entry name" value="LigT-like"/>
    <property type="match status" value="1"/>
</dbReference>
<dbReference type="EC" id="3.1.4.-" evidence="8"/>
<accession>A0AAV1F9Z6</accession>
<comment type="subcellular location">
    <subcellularLocation>
        <location evidence="8">Nucleus</location>
    </subcellularLocation>
</comment>
<name>A0AAV1F9Z6_XYRNO</name>
<evidence type="ECO:0000256" key="5">
    <source>
        <dbReference type="ARBA" id="ARBA00029300"/>
    </source>
</evidence>
<dbReference type="Proteomes" id="UP001178508">
    <property type="component" value="Chromosome 5"/>
</dbReference>
<evidence type="ECO:0000256" key="4">
    <source>
        <dbReference type="ARBA" id="ARBA00023242"/>
    </source>
</evidence>
<dbReference type="PANTHER" id="PTHR13522">
    <property type="entry name" value="U6 SNRNA PHOSPHODIESTERASE 1"/>
    <property type="match status" value="1"/>
</dbReference>
<evidence type="ECO:0000256" key="2">
    <source>
        <dbReference type="ARBA" id="ARBA00022801"/>
    </source>
</evidence>
<keyword evidence="4 8" id="KW-0539">Nucleus</keyword>
<dbReference type="GO" id="GO:1990838">
    <property type="term" value="F:poly(U)-specific exoribonuclease activity, producing 3' uridine cyclic phosphate ends"/>
    <property type="evidence" value="ECO:0007669"/>
    <property type="project" value="UniProtKB-UniRule"/>
</dbReference>
<evidence type="ECO:0000256" key="1">
    <source>
        <dbReference type="ARBA" id="ARBA00022722"/>
    </source>
</evidence>
<comment type="function">
    <text evidence="7">3'-5' RNA exonuclease that trims the 3' end of oligo(U) and oligo(A) tracts of the pre-U6 small nuclear RNA (snRNA) molecule, leading to the formation of a mature U6 snRNA 3' end-terminated with a 2',3'-cyclic phosphate. Participates in the U6 snRNA 3' end processing that prevents U6 snRNA degradation. In addition also removes uridines from the 3' end of U6atac snRNA and possibly the vault RNA VTRNA1-1.</text>
</comment>
<dbReference type="FunFam" id="3.90.1140.10:FF:000002">
    <property type="entry name" value="U6 snRNA phosphodiesterase"/>
    <property type="match status" value="1"/>
</dbReference>
<dbReference type="InterPro" id="IPR027521">
    <property type="entry name" value="Usb1"/>
</dbReference>
<feature type="region of interest" description="Disordered" evidence="9">
    <location>
        <begin position="1"/>
        <end position="22"/>
    </location>
</feature>
<keyword evidence="11" id="KW-1185">Reference proteome</keyword>
<dbReference type="PANTHER" id="PTHR13522:SF3">
    <property type="entry name" value="U6 SNRNA PHOSPHODIESTERASE 1"/>
    <property type="match status" value="1"/>
</dbReference>
<comment type="catalytic activity">
    <reaction evidence="6">
        <text>a 3'-end uridylyl-adenosine-RNA = a 3'-end 2',3'-cyclophospho-uridine-RNA + adenosine</text>
        <dbReference type="Rhea" id="RHEA:67896"/>
        <dbReference type="Rhea" id="RHEA-COMP:17385"/>
        <dbReference type="Rhea" id="RHEA-COMP:17386"/>
        <dbReference type="ChEBI" id="CHEBI:16335"/>
        <dbReference type="ChEBI" id="CHEBI:85644"/>
        <dbReference type="ChEBI" id="CHEBI:176518"/>
    </reaction>
    <physiologicalReaction direction="left-to-right" evidence="6">
        <dbReference type="Rhea" id="RHEA:67897"/>
    </physiologicalReaction>
</comment>
<evidence type="ECO:0000256" key="6">
    <source>
        <dbReference type="ARBA" id="ARBA00029305"/>
    </source>
</evidence>
<dbReference type="AlphaFoldDB" id="A0AAV1F9Z6"/>
<protein>
    <recommendedName>
        <fullName evidence="8">U6 snRNA phosphodiesterase</fullName>
        <ecNumber evidence="8">3.1.4.-</ecNumber>
    </recommendedName>
</protein>
<feature type="active site" description="Proton donor/acceptor" evidence="8">
    <location>
        <position position="142"/>
    </location>
</feature>
<dbReference type="EMBL" id="OY660868">
    <property type="protein sequence ID" value="CAJ1057541.1"/>
    <property type="molecule type" value="Genomic_DNA"/>
</dbReference>
<evidence type="ECO:0000256" key="9">
    <source>
        <dbReference type="SAM" id="MobiDB-lite"/>
    </source>
</evidence>
<feature type="active site" description="Proton donor/acceptor" evidence="8">
    <location>
        <position position="230"/>
    </location>
</feature>
<dbReference type="InterPro" id="IPR009097">
    <property type="entry name" value="Cyclic_Pdiesterase"/>
</dbReference>
<reference evidence="10" key="1">
    <citation type="submission" date="2023-08" db="EMBL/GenBank/DDBJ databases">
        <authorList>
            <person name="Alioto T."/>
            <person name="Alioto T."/>
            <person name="Gomez Garrido J."/>
        </authorList>
    </citation>
    <scope>NUCLEOTIDE SEQUENCE</scope>
</reference>
<evidence type="ECO:0000313" key="11">
    <source>
        <dbReference type="Proteomes" id="UP001178508"/>
    </source>
</evidence>
<dbReference type="GO" id="GO:0005634">
    <property type="term" value="C:nucleus"/>
    <property type="evidence" value="ECO:0007669"/>
    <property type="project" value="UniProtKB-SubCell"/>
</dbReference>
<gene>
    <name evidence="8" type="primary">USB1</name>
    <name evidence="10" type="ORF">XNOV1_A006290</name>
</gene>
<evidence type="ECO:0000256" key="3">
    <source>
        <dbReference type="ARBA" id="ARBA00023239"/>
    </source>
</evidence>
<evidence type="ECO:0000256" key="7">
    <source>
        <dbReference type="ARBA" id="ARBA00046102"/>
    </source>
</evidence>